<dbReference type="RefSeq" id="WP_087658922.1">
    <property type="nucleotide sequence ID" value="NZ_FCOL02000040.1"/>
</dbReference>
<dbReference type="OrthoDB" id="9102346at2"/>
<accession>A0A158K7W5</accession>
<dbReference type="AlphaFoldDB" id="A0A158K7W5"/>
<evidence type="ECO:0000313" key="2">
    <source>
        <dbReference type="Proteomes" id="UP000054925"/>
    </source>
</evidence>
<dbReference type="Proteomes" id="UP000054925">
    <property type="component" value="Unassembled WGS sequence"/>
</dbReference>
<comment type="caution">
    <text evidence="1">The sequence shown here is derived from an EMBL/GenBank/DDBJ whole genome shotgun (WGS) entry which is preliminary data.</text>
</comment>
<sequence>MALDLTSVADVFKDSISSAVKTTTTKDLATFTGFAQSQFQSLVHQSALVTGMIEANVFTAAERSFYLDGLGQMAQGFAETLVQLIVVELEKLINAVVDAIYASINTVAGVALSAPRMAAPA</sequence>
<reference evidence="1" key="1">
    <citation type="submission" date="2016-01" db="EMBL/GenBank/DDBJ databases">
        <authorList>
            <person name="Peeters C."/>
        </authorList>
    </citation>
    <scope>NUCLEOTIDE SEQUENCE [LARGE SCALE GENOMIC DNA]</scope>
    <source>
        <strain evidence="1">LMG 22937</strain>
    </source>
</reference>
<evidence type="ECO:0008006" key="3">
    <source>
        <dbReference type="Google" id="ProtNLM"/>
    </source>
</evidence>
<protein>
    <recommendedName>
        <fullName evidence="3">Phasin protein</fullName>
    </recommendedName>
</protein>
<organism evidence="1 2">
    <name type="scientific">Caballeronia terrestris</name>
    <dbReference type="NCBI Taxonomy" id="1226301"/>
    <lineage>
        <taxon>Bacteria</taxon>
        <taxon>Pseudomonadati</taxon>
        <taxon>Pseudomonadota</taxon>
        <taxon>Betaproteobacteria</taxon>
        <taxon>Burkholderiales</taxon>
        <taxon>Burkholderiaceae</taxon>
        <taxon>Caballeronia</taxon>
    </lineage>
</organism>
<name>A0A158K7W5_9BURK</name>
<dbReference type="EMBL" id="FCOL02000040">
    <property type="protein sequence ID" value="SAL77204.1"/>
    <property type="molecule type" value="Genomic_DNA"/>
</dbReference>
<proteinExistence type="predicted"/>
<gene>
    <name evidence="1" type="ORF">AWB67_05055</name>
</gene>
<evidence type="ECO:0000313" key="1">
    <source>
        <dbReference type="EMBL" id="SAL77204.1"/>
    </source>
</evidence>
<keyword evidence="2" id="KW-1185">Reference proteome</keyword>